<dbReference type="EMBL" id="GL442807">
    <property type="protein sequence ID" value="EFN63011.1"/>
    <property type="molecule type" value="Genomic_DNA"/>
</dbReference>
<reference evidence="2 3" key="1">
    <citation type="journal article" date="2010" name="Science">
        <title>Genomic comparison of the ants Camponotus floridanus and Harpegnathos saltator.</title>
        <authorList>
            <person name="Bonasio R."/>
            <person name="Zhang G."/>
            <person name="Ye C."/>
            <person name="Mutti N.S."/>
            <person name="Fang X."/>
            <person name="Qin N."/>
            <person name="Donahue G."/>
            <person name="Yang P."/>
            <person name="Li Q."/>
            <person name="Li C."/>
            <person name="Zhang P."/>
            <person name="Huang Z."/>
            <person name="Berger S.L."/>
            <person name="Reinberg D."/>
            <person name="Wang J."/>
            <person name="Liebig J."/>
        </authorList>
    </citation>
    <scope>NUCLEOTIDE SEQUENCE [LARGE SCALE GENOMIC DNA]</scope>
    <source>
        <strain evidence="3">C129</strain>
    </source>
</reference>
<dbReference type="InParanoid" id="E2AU63"/>
<feature type="region of interest" description="Disordered" evidence="1">
    <location>
        <begin position="1"/>
        <end position="20"/>
    </location>
</feature>
<keyword evidence="3" id="KW-1185">Reference proteome</keyword>
<dbReference type="AlphaFoldDB" id="E2AU63"/>
<proteinExistence type="predicted"/>
<evidence type="ECO:0000313" key="3">
    <source>
        <dbReference type="Proteomes" id="UP000000311"/>
    </source>
</evidence>
<name>E2AU63_CAMFO</name>
<sequence>MAAVLTPKNKEKLRESGRKDTYVRDMLPCEQHSNEKEMLGSSVAPTHVGRHATWIRLIRFTCLAMSGMLDSLTLQPSATVATSLMQASFGEEEKRERNTERQGNVKQNSMIINVSHNIELSYRIELLYLYLSVIYRKVELKYAQFFIEGDIGYAIARANMVKESLKDRTNKGCLVFLYVLMETADNLDEFTRKGPKPWSKRRDSLIKFASVVVSNYFLWTFSSRRANRSVPGGIQSSPAPAPAKPGNPRCLLAKGPARRRIPDYLHRISGICIILAPFFLFHSKPVRTPPPSPLPVSPSFIESNRTLRTAYSLFQLFFARFFGCRILSAGDSPDLNRDRKRSIRGWTIVESRSGSSEIHAIKVSIPSVLIYPWTKLEIAPLSLSRSERGETDVRAASRKLIQTSKQFMGCTMFAGNAKQEERGFVPHEYFRKPYFLRKRELFHDEGKDVLRRNVEHKMA</sequence>
<dbReference type="Proteomes" id="UP000000311">
    <property type="component" value="Unassembled WGS sequence"/>
</dbReference>
<protein>
    <submittedName>
        <fullName evidence="2">Uncharacterized protein</fullName>
    </submittedName>
</protein>
<accession>E2AU63</accession>
<evidence type="ECO:0000313" key="2">
    <source>
        <dbReference type="EMBL" id="EFN63011.1"/>
    </source>
</evidence>
<gene>
    <name evidence="2" type="ORF">EAG_00715</name>
</gene>
<feature type="compositionally biased region" description="Basic and acidic residues" evidence="1">
    <location>
        <begin position="8"/>
        <end position="20"/>
    </location>
</feature>
<organism evidence="3">
    <name type="scientific">Camponotus floridanus</name>
    <name type="common">Florida carpenter ant</name>
    <dbReference type="NCBI Taxonomy" id="104421"/>
    <lineage>
        <taxon>Eukaryota</taxon>
        <taxon>Metazoa</taxon>
        <taxon>Ecdysozoa</taxon>
        <taxon>Arthropoda</taxon>
        <taxon>Hexapoda</taxon>
        <taxon>Insecta</taxon>
        <taxon>Pterygota</taxon>
        <taxon>Neoptera</taxon>
        <taxon>Endopterygota</taxon>
        <taxon>Hymenoptera</taxon>
        <taxon>Apocrita</taxon>
        <taxon>Aculeata</taxon>
        <taxon>Formicoidea</taxon>
        <taxon>Formicidae</taxon>
        <taxon>Formicinae</taxon>
        <taxon>Camponotus</taxon>
    </lineage>
</organism>
<evidence type="ECO:0000256" key="1">
    <source>
        <dbReference type="SAM" id="MobiDB-lite"/>
    </source>
</evidence>